<dbReference type="InterPro" id="IPR000436">
    <property type="entry name" value="Sushi_SCR_CCP_dom"/>
</dbReference>
<dbReference type="EMBL" id="CATNWA010020476">
    <property type="protein sequence ID" value="CAI9618555.1"/>
    <property type="molecule type" value="Genomic_DNA"/>
</dbReference>
<evidence type="ECO:0000256" key="4">
    <source>
        <dbReference type="PROSITE-ProRule" id="PRU00302"/>
    </source>
</evidence>
<keyword evidence="8" id="KW-1185">Reference proteome</keyword>
<comment type="caution">
    <text evidence="7">The sequence shown here is derived from an EMBL/GenBank/DDBJ whole genome shotgun (WGS) entry which is preliminary data.</text>
</comment>
<dbReference type="InterPro" id="IPR035914">
    <property type="entry name" value="Sperma_CUB_dom_sf"/>
</dbReference>
<feature type="domain" description="Sushi" evidence="6">
    <location>
        <begin position="164"/>
        <end position="222"/>
    </location>
</feature>
<sequence>MNGIRNGDRYMVNDVVSFQCEPGYTLQGHSHISCMPGTVRRWNFPSPLCIAKCGGTLMKMAGVILSPGFPGNYPSNLDCSWKISLPVGFGAHIQFENFSTEANHDILEIQNGPYHTSSQIGQFSGPELPSSLLSTTHEVLIHFFSDHSENRQGFKLVYQAYELQNCPTPHPFKNGYIINSDYSVGQSISFECYPGYVLIGHAVLTCQHGINRNWNYPFPRCE</sequence>
<dbReference type="Pfam" id="PF00084">
    <property type="entry name" value="Sushi"/>
    <property type="match status" value="2"/>
</dbReference>
<feature type="domain" description="Sushi" evidence="6">
    <location>
        <begin position="1"/>
        <end position="51"/>
    </location>
</feature>
<accession>A0ABN9HDV1</accession>
<dbReference type="CDD" id="cd00033">
    <property type="entry name" value="CCP"/>
    <property type="match status" value="2"/>
</dbReference>
<dbReference type="Gene3D" id="2.60.120.290">
    <property type="entry name" value="Spermadhesin, CUB domain"/>
    <property type="match status" value="1"/>
</dbReference>
<keyword evidence="1 4" id="KW-0768">Sushi</keyword>
<proteinExistence type="predicted"/>
<gene>
    <name evidence="7" type="ORF">SPARVUS_LOCUS15695125</name>
</gene>
<organism evidence="7 8">
    <name type="scientific">Staurois parvus</name>
    <dbReference type="NCBI Taxonomy" id="386267"/>
    <lineage>
        <taxon>Eukaryota</taxon>
        <taxon>Metazoa</taxon>
        <taxon>Chordata</taxon>
        <taxon>Craniata</taxon>
        <taxon>Vertebrata</taxon>
        <taxon>Euteleostomi</taxon>
        <taxon>Amphibia</taxon>
        <taxon>Batrachia</taxon>
        <taxon>Anura</taxon>
        <taxon>Neobatrachia</taxon>
        <taxon>Ranoidea</taxon>
        <taxon>Ranidae</taxon>
        <taxon>Staurois</taxon>
    </lineage>
</organism>
<dbReference type="InterPro" id="IPR051277">
    <property type="entry name" value="SEZ6_CSMD_C4BPB_Regulators"/>
</dbReference>
<evidence type="ECO:0000256" key="3">
    <source>
        <dbReference type="ARBA" id="ARBA00023157"/>
    </source>
</evidence>
<dbReference type="PROSITE" id="PS01180">
    <property type="entry name" value="CUB"/>
    <property type="match status" value="1"/>
</dbReference>
<dbReference type="PANTHER" id="PTHR45656">
    <property type="entry name" value="PROTEIN CBR-CLEC-78"/>
    <property type="match status" value="1"/>
</dbReference>
<feature type="non-terminal residue" evidence="7">
    <location>
        <position position="222"/>
    </location>
</feature>
<evidence type="ECO:0000313" key="7">
    <source>
        <dbReference type="EMBL" id="CAI9618555.1"/>
    </source>
</evidence>
<evidence type="ECO:0000256" key="1">
    <source>
        <dbReference type="ARBA" id="ARBA00022659"/>
    </source>
</evidence>
<evidence type="ECO:0000313" key="8">
    <source>
        <dbReference type="Proteomes" id="UP001162483"/>
    </source>
</evidence>
<dbReference type="CDD" id="cd00041">
    <property type="entry name" value="CUB"/>
    <property type="match status" value="1"/>
</dbReference>
<dbReference type="SUPFAM" id="SSF57535">
    <property type="entry name" value="Complement control module/SCR domain"/>
    <property type="match status" value="2"/>
</dbReference>
<dbReference type="InterPro" id="IPR000859">
    <property type="entry name" value="CUB_dom"/>
</dbReference>
<protein>
    <submittedName>
        <fullName evidence="7">Uncharacterized protein</fullName>
    </submittedName>
</protein>
<dbReference type="PROSITE" id="PS50923">
    <property type="entry name" value="SUSHI"/>
    <property type="match status" value="2"/>
</dbReference>
<dbReference type="Pfam" id="PF00431">
    <property type="entry name" value="CUB"/>
    <property type="match status" value="1"/>
</dbReference>
<dbReference type="InterPro" id="IPR035976">
    <property type="entry name" value="Sushi/SCR/CCP_sf"/>
</dbReference>
<dbReference type="SUPFAM" id="SSF49854">
    <property type="entry name" value="Spermadhesin, CUB domain"/>
    <property type="match status" value="1"/>
</dbReference>
<keyword evidence="3" id="KW-1015">Disulfide bond</keyword>
<dbReference type="Gene3D" id="2.10.70.10">
    <property type="entry name" value="Complement Module, domain 1"/>
    <property type="match status" value="2"/>
</dbReference>
<evidence type="ECO:0000259" key="6">
    <source>
        <dbReference type="PROSITE" id="PS50923"/>
    </source>
</evidence>
<dbReference type="Proteomes" id="UP001162483">
    <property type="component" value="Unassembled WGS sequence"/>
</dbReference>
<comment type="caution">
    <text evidence="4">Lacks conserved residue(s) required for the propagation of feature annotation.</text>
</comment>
<dbReference type="SMART" id="SM00042">
    <property type="entry name" value="CUB"/>
    <property type="match status" value="1"/>
</dbReference>
<dbReference type="PANTHER" id="PTHR45656:SF3">
    <property type="entry name" value="CUB AND SUSHI DOMAIN-CONTAINING PROTEIN 1"/>
    <property type="match status" value="1"/>
</dbReference>
<name>A0ABN9HDV1_9NEOB</name>
<feature type="domain" description="CUB" evidence="5">
    <location>
        <begin position="53"/>
        <end position="161"/>
    </location>
</feature>
<dbReference type="SMART" id="SM00032">
    <property type="entry name" value="CCP"/>
    <property type="match status" value="2"/>
</dbReference>
<evidence type="ECO:0000256" key="2">
    <source>
        <dbReference type="ARBA" id="ARBA00022737"/>
    </source>
</evidence>
<keyword evidence="2" id="KW-0677">Repeat</keyword>
<reference evidence="7" key="1">
    <citation type="submission" date="2023-05" db="EMBL/GenBank/DDBJ databases">
        <authorList>
            <person name="Stuckert A."/>
        </authorList>
    </citation>
    <scope>NUCLEOTIDE SEQUENCE</scope>
</reference>
<evidence type="ECO:0000259" key="5">
    <source>
        <dbReference type="PROSITE" id="PS01180"/>
    </source>
</evidence>